<protein>
    <submittedName>
        <fullName evidence="1">Uncharacterized protein</fullName>
    </submittedName>
</protein>
<gene>
    <name evidence="1" type="ORF">P0Y55_07380</name>
</gene>
<dbReference type="AlphaFoldDB" id="A0AA95EYJ8"/>
<accession>A0AA95EYJ8</accession>
<sequence>MNRAALLSPMDVNVIRRYVHTKYAPLPDERRAQIVADAIRRSLQMRLPNLPTVQKNKLAQELISRCLVTERREVQADDVLDLCSELEWGTEEEREQLQEPLLYWLNERSKSVWTPTQLNERLMKKNGPQLIVAEQAVTQKPVTAWTQKLVSYVRSRTFTQVAAILLSIILVTSIVISQQRQTAISDVPLVSEHFIPETNVVSEAGKQAGSYDFLKYTEIDENAIKTYMRGRDALLAEEPYFGAIIESAKMHDVHPLLLFAITGQEQGFVPRTNKNAKEIANNPFNVFHSWQDYNTDIYNSADIAAKLIAKLAAGIPEDQDPFEWMNKTYAEDPLWSDGVRKLFNKLTSLNSK</sequence>
<keyword evidence="2" id="KW-1185">Reference proteome</keyword>
<reference evidence="1" key="1">
    <citation type="submission" date="2023-03" db="EMBL/GenBank/DDBJ databases">
        <title>Andean soil-derived lignocellulolytic bacterial consortium as a source of novel taxa and putative plastic-active enzymes.</title>
        <authorList>
            <person name="Diaz-Garcia L."/>
            <person name="Chuvochina M."/>
            <person name="Feuerriegel G."/>
            <person name="Bunk B."/>
            <person name="Sproer C."/>
            <person name="Streit W.R."/>
            <person name="Rodriguez L.M."/>
            <person name="Overmann J."/>
            <person name="Jimenez D.J."/>
        </authorList>
    </citation>
    <scope>NUCLEOTIDE SEQUENCE</scope>
    <source>
        <strain evidence="1">MAG 2441</strain>
    </source>
</reference>
<proteinExistence type="predicted"/>
<name>A0AA95EYJ8_9BACL</name>
<evidence type="ECO:0000313" key="2">
    <source>
        <dbReference type="Proteomes" id="UP001178662"/>
    </source>
</evidence>
<dbReference type="Proteomes" id="UP001178662">
    <property type="component" value="Chromosome"/>
</dbReference>
<organism evidence="1 2">
    <name type="scientific">Candidatus Cohnella colombiensis</name>
    <dbReference type="NCBI Taxonomy" id="3121368"/>
    <lineage>
        <taxon>Bacteria</taxon>
        <taxon>Bacillati</taxon>
        <taxon>Bacillota</taxon>
        <taxon>Bacilli</taxon>
        <taxon>Bacillales</taxon>
        <taxon>Paenibacillaceae</taxon>
        <taxon>Cohnella</taxon>
    </lineage>
</organism>
<evidence type="ECO:0000313" key="1">
    <source>
        <dbReference type="EMBL" id="WEK55858.1"/>
    </source>
</evidence>
<dbReference type="EMBL" id="CP119317">
    <property type="protein sequence ID" value="WEK55858.1"/>
    <property type="molecule type" value="Genomic_DNA"/>
</dbReference>